<evidence type="ECO:0000256" key="3">
    <source>
        <dbReference type="ARBA" id="ARBA00022458"/>
    </source>
</evidence>
<evidence type="ECO:0000256" key="5">
    <source>
        <dbReference type="ARBA" id="ARBA00022840"/>
    </source>
</evidence>
<keyword evidence="5 7" id="KW-0067">ATP-binding</keyword>
<dbReference type="PANTHER" id="PTHR42711:SF5">
    <property type="entry name" value="ABC TRANSPORTER ATP-BINDING PROTEIN NATA"/>
    <property type="match status" value="1"/>
</dbReference>
<evidence type="ECO:0000259" key="6">
    <source>
        <dbReference type="PROSITE" id="PS50893"/>
    </source>
</evidence>
<name>A0AA41QP63_9HYPH</name>
<keyword evidence="2" id="KW-0813">Transport</keyword>
<comment type="caution">
    <text evidence="7">The sequence shown here is derived from an EMBL/GenBank/DDBJ whole genome shotgun (WGS) entry which is preliminary data.</text>
</comment>
<dbReference type="GO" id="GO:0005524">
    <property type="term" value="F:ATP binding"/>
    <property type="evidence" value="ECO:0007669"/>
    <property type="project" value="UniProtKB-KW"/>
</dbReference>
<accession>A0AA41QP63</accession>
<dbReference type="EMBL" id="JALAZD010000001">
    <property type="protein sequence ID" value="MCI0128209.1"/>
    <property type="molecule type" value="Genomic_DNA"/>
</dbReference>
<sequence>MSTPVLVFDKVRKSYGSTEALKGISFDIAPSEVVGLLGPNGAGKSTLFQIAAGLFAPDDGTVDVFGLDYKQHASEILARLGVVFQSRSLDLDMTVNANLKFHGQLFGLSGKLLETRISEVTELLEVADLRKRPVRTLSGGNQRRVEIARALLNKPDLLLMDEPSVGLDATTRRKLVDHMQVVREQQGTSILWATHLVEEVDRADRIVFIAQGEVTHMGSPAQIIETSGAATLTDAYVALTGGADAHVEPAA</sequence>
<dbReference type="RefSeq" id="WP_203063222.1">
    <property type="nucleotide sequence ID" value="NZ_CP068983.1"/>
</dbReference>
<dbReference type="PROSITE" id="PS00211">
    <property type="entry name" value="ABC_TRANSPORTER_1"/>
    <property type="match status" value="1"/>
</dbReference>
<protein>
    <submittedName>
        <fullName evidence="7">ATP-binding cassette domain-containing protein</fullName>
    </submittedName>
</protein>
<dbReference type="Pfam" id="PF00005">
    <property type="entry name" value="ABC_tran"/>
    <property type="match status" value="1"/>
</dbReference>
<evidence type="ECO:0000256" key="2">
    <source>
        <dbReference type="ARBA" id="ARBA00022448"/>
    </source>
</evidence>
<organism evidence="7 8">
    <name type="scientific">Paradevosia shaoguanensis</name>
    <dbReference type="NCBI Taxonomy" id="1335043"/>
    <lineage>
        <taxon>Bacteria</taxon>
        <taxon>Pseudomonadati</taxon>
        <taxon>Pseudomonadota</taxon>
        <taxon>Alphaproteobacteria</taxon>
        <taxon>Hyphomicrobiales</taxon>
        <taxon>Devosiaceae</taxon>
        <taxon>Paradevosia</taxon>
    </lineage>
</organism>
<dbReference type="SMART" id="SM00382">
    <property type="entry name" value="AAA"/>
    <property type="match status" value="1"/>
</dbReference>
<dbReference type="InterPro" id="IPR027417">
    <property type="entry name" value="P-loop_NTPase"/>
</dbReference>
<dbReference type="InterPro" id="IPR050763">
    <property type="entry name" value="ABC_transporter_ATP-binding"/>
</dbReference>
<dbReference type="GO" id="GO:0016887">
    <property type="term" value="F:ATP hydrolysis activity"/>
    <property type="evidence" value="ECO:0007669"/>
    <property type="project" value="InterPro"/>
</dbReference>
<gene>
    <name evidence="7" type="ORF">ML536_15370</name>
</gene>
<feature type="domain" description="ABC transporter" evidence="6">
    <location>
        <begin position="6"/>
        <end position="236"/>
    </location>
</feature>
<evidence type="ECO:0000313" key="8">
    <source>
        <dbReference type="Proteomes" id="UP001156140"/>
    </source>
</evidence>
<proteinExistence type="inferred from homology"/>
<dbReference type="InterPro" id="IPR017871">
    <property type="entry name" value="ABC_transporter-like_CS"/>
</dbReference>
<keyword evidence="8" id="KW-1185">Reference proteome</keyword>
<evidence type="ECO:0000256" key="4">
    <source>
        <dbReference type="ARBA" id="ARBA00022741"/>
    </source>
</evidence>
<comment type="similarity">
    <text evidence="1">Belongs to the ABC transporter superfamily.</text>
</comment>
<dbReference type="PROSITE" id="PS50893">
    <property type="entry name" value="ABC_TRANSPORTER_2"/>
    <property type="match status" value="1"/>
</dbReference>
<dbReference type="Proteomes" id="UP001156140">
    <property type="component" value="Unassembled WGS sequence"/>
</dbReference>
<dbReference type="PANTHER" id="PTHR42711">
    <property type="entry name" value="ABC TRANSPORTER ATP-BINDING PROTEIN"/>
    <property type="match status" value="1"/>
</dbReference>
<reference evidence="7" key="1">
    <citation type="submission" date="2022-03" db="EMBL/GenBank/DDBJ databases">
        <title>The complete genome sequence of a Methyloterrigena soli.</title>
        <authorList>
            <person name="Zi Z."/>
        </authorList>
    </citation>
    <scope>NUCLEOTIDE SEQUENCE</scope>
    <source>
        <strain evidence="7">M48</strain>
    </source>
</reference>
<evidence type="ECO:0000256" key="1">
    <source>
        <dbReference type="ARBA" id="ARBA00005417"/>
    </source>
</evidence>
<dbReference type="InterPro" id="IPR003439">
    <property type="entry name" value="ABC_transporter-like_ATP-bd"/>
</dbReference>
<dbReference type="AlphaFoldDB" id="A0AA41QP63"/>
<evidence type="ECO:0000313" key="7">
    <source>
        <dbReference type="EMBL" id="MCI0128209.1"/>
    </source>
</evidence>
<dbReference type="InterPro" id="IPR003593">
    <property type="entry name" value="AAA+_ATPase"/>
</dbReference>
<keyword evidence="4" id="KW-0547">Nucleotide-binding</keyword>
<keyword evidence="3" id="KW-0536">Nodulation</keyword>
<dbReference type="SUPFAM" id="SSF52540">
    <property type="entry name" value="P-loop containing nucleoside triphosphate hydrolases"/>
    <property type="match status" value="1"/>
</dbReference>
<dbReference type="Gene3D" id="3.40.50.300">
    <property type="entry name" value="P-loop containing nucleotide triphosphate hydrolases"/>
    <property type="match status" value="1"/>
</dbReference>